<evidence type="ECO:0000313" key="9">
    <source>
        <dbReference type="EMBL" id="HIU33559.1"/>
    </source>
</evidence>
<feature type="transmembrane region" description="Helical" evidence="8">
    <location>
        <begin position="205"/>
        <end position="223"/>
    </location>
</feature>
<dbReference type="Proteomes" id="UP000824072">
    <property type="component" value="Unassembled WGS sequence"/>
</dbReference>
<feature type="transmembrane region" description="Helical" evidence="8">
    <location>
        <begin position="128"/>
        <end position="152"/>
    </location>
</feature>
<keyword evidence="5 8" id="KW-0812">Transmembrane</keyword>
<feature type="transmembrane region" description="Helical" evidence="8">
    <location>
        <begin position="12"/>
        <end position="30"/>
    </location>
</feature>
<proteinExistence type="inferred from homology"/>
<keyword evidence="3" id="KW-0813">Transport</keyword>
<comment type="caution">
    <text evidence="9">The sequence shown here is derived from an EMBL/GenBank/DDBJ whole genome shotgun (WGS) entry which is preliminary data.</text>
</comment>
<keyword evidence="7 8" id="KW-0472">Membrane</keyword>
<dbReference type="PANTHER" id="PTHR34979">
    <property type="entry name" value="INNER MEMBRANE PROTEIN YGAZ"/>
    <property type="match status" value="1"/>
</dbReference>
<feature type="transmembrane region" description="Helical" evidence="8">
    <location>
        <begin position="66"/>
        <end position="86"/>
    </location>
</feature>
<comment type="similarity">
    <text evidence="2">Belongs to the AzlC family.</text>
</comment>
<dbReference type="GO" id="GO:1903785">
    <property type="term" value="P:L-valine transmembrane transport"/>
    <property type="evidence" value="ECO:0007669"/>
    <property type="project" value="TreeGrafter"/>
</dbReference>
<evidence type="ECO:0000313" key="10">
    <source>
        <dbReference type="Proteomes" id="UP000824072"/>
    </source>
</evidence>
<evidence type="ECO:0000256" key="5">
    <source>
        <dbReference type="ARBA" id="ARBA00022692"/>
    </source>
</evidence>
<dbReference type="PANTHER" id="PTHR34979:SF1">
    <property type="entry name" value="INNER MEMBRANE PROTEIN YGAZ"/>
    <property type="match status" value="1"/>
</dbReference>
<dbReference type="Pfam" id="PF03591">
    <property type="entry name" value="AzlC"/>
    <property type="match status" value="1"/>
</dbReference>
<comment type="subcellular location">
    <subcellularLocation>
        <location evidence="1">Cell membrane</location>
        <topology evidence="1">Multi-pass membrane protein</topology>
    </subcellularLocation>
</comment>
<dbReference type="InterPro" id="IPR011606">
    <property type="entry name" value="Brnchd-chn_aa_trnsp_permease"/>
</dbReference>
<dbReference type="EMBL" id="DVMU01000072">
    <property type="protein sequence ID" value="HIU33559.1"/>
    <property type="molecule type" value="Genomic_DNA"/>
</dbReference>
<reference evidence="9" key="1">
    <citation type="submission" date="2020-10" db="EMBL/GenBank/DDBJ databases">
        <authorList>
            <person name="Gilroy R."/>
        </authorList>
    </citation>
    <scope>NUCLEOTIDE SEQUENCE</scope>
    <source>
        <strain evidence="9">ChiHcec3-11533</strain>
    </source>
</reference>
<protein>
    <submittedName>
        <fullName evidence="9">AzlC family ABC transporter permease</fullName>
    </submittedName>
</protein>
<keyword evidence="6 8" id="KW-1133">Transmembrane helix</keyword>
<keyword evidence="4" id="KW-1003">Cell membrane</keyword>
<evidence type="ECO:0000256" key="6">
    <source>
        <dbReference type="ARBA" id="ARBA00022989"/>
    </source>
</evidence>
<evidence type="ECO:0000256" key="3">
    <source>
        <dbReference type="ARBA" id="ARBA00022448"/>
    </source>
</evidence>
<name>A0A9D1ICM3_9FIRM</name>
<evidence type="ECO:0000256" key="2">
    <source>
        <dbReference type="ARBA" id="ARBA00010735"/>
    </source>
</evidence>
<organism evidence="9 10">
    <name type="scientific">Candidatus Pullichristensenella excrementigallinarum</name>
    <dbReference type="NCBI Taxonomy" id="2840907"/>
    <lineage>
        <taxon>Bacteria</taxon>
        <taxon>Bacillati</taxon>
        <taxon>Bacillota</taxon>
        <taxon>Clostridia</taxon>
        <taxon>Candidatus Pullichristensenella</taxon>
    </lineage>
</organism>
<feature type="transmembrane region" description="Helical" evidence="8">
    <location>
        <begin position="36"/>
        <end position="59"/>
    </location>
</feature>
<dbReference type="AlphaFoldDB" id="A0A9D1ICM3"/>
<evidence type="ECO:0000256" key="7">
    <source>
        <dbReference type="ARBA" id="ARBA00023136"/>
    </source>
</evidence>
<reference evidence="9" key="2">
    <citation type="journal article" date="2021" name="PeerJ">
        <title>Extensive microbial diversity within the chicken gut microbiome revealed by metagenomics and culture.</title>
        <authorList>
            <person name="Gilroy R."/>
            <person name="Ravi A."/>
            <person name="Getino M."/>
            <person name="Pursley I."/>
            <person name="Horton D.L."/>
            <person name="Alikhan N.F."/>
            <person name="Baker D."/>
            <person name="Gharbi K."/>
            <person name="Hall N."/>
            <person name="Watson M."/>
            <person name="Adriaenssens E.M."/>
            <person name="Foster-Nyarko E."/>
            <person name="Jarju S."/>
            <person name="Secka A."/>
            <person name="Antonio M."/>
            <person name="Oren A."/>
            <person name="Chaudhuri R.R."/>
            <person name="La Ragione R."/>
            <person name="Hildebrand F."/>
            <person name="Pallen M.J."/>
        </authorList>
    </citation>
    <scope>NUCLEOTIDE SEQUENCE</scope>
    <source>
        <strain evidence="9">ChiHcec3-11533</strain>
    </source>
</reference>
<gene>
    <name evidence="9" type="ORF">IAB02_03265</name>
</gene>
<accession>A0A9D1ICM3</accession>
<sequence>MPGIWKFSFRQSSPILPGYLFLGLAFGVLLREAGYSWFWAPAASTLVYAGSMQFVLVSLLREGAPLALVAVTTLLVNARHLFYGLGFLDRYRQMGWKGWYMALALTDETYSVLCVLDPPKGMSWGECAFWITLLDHLYWIAGSVLGAVVGGLLPVDAAGIDFSMTALFVVIFLEQWKALPNHIPALTGLGCAILSLLLFGADNFLLPALAAAVVLLTILRGEAAK</sequence>
<evidence type="ECO:0000256" key="1">
    <source>
        <dbReference type="ARBA" id="ARBA00004651"/>
    </source>
</evidence>
<evidence type="ECO:0000256" key="4">
    <source>
        <dbReference type="ARBA" id="ARBA00022475"/>
    </source>
</evidence>
<evidence type="ECO:0000256" key="8">
    <source>
        <dbReference type="SAM" id="Phobius"/>
    </source>
</evidence>
<dbReference type="GO" id="GO:0005886">
    <property type="term" value="C:plasma membrane"/>
    <property type="evidence" value="ECO:0007669"/>
    <property type="project" value="UniProtKB-SubCell"/>
</dbReference>